<protein>
    <submittedName>
        <fullName evidence="2">Uncharacterized protein</fullName>
    </submittedName>
</protein>
<dbReference type="AlphaFoldDB" id="A0A9X2D862"/>
<reference evidence="2" key="1">
    <citation type="submission" date="2022-05" db="EMBL/GenBank/DDBJ databases">
        <authorList>
            <person name="Tuo L."/>
        </authorList>
    </citation>
    <scope>NUCLEOTIDE SEQUENCE</scope>
    <source>
        <strain evidence="2">BSK12Z-4</strain>
    </source>
</reference>
<evidence type="ECO:0000256" key="1">
    <source>
        <dbReference type="SAM" id="Phobius"/>
    </source>
</evidence>
<feature type="transmembrane region" description="Helical" evidence="1">
    <location>
        <begin position="6"/>
        <end position="23"/>
    </location>
</feature>
<keyword evidence="1" id="KW-0472">Membrane</keyword>
<keyword evidence="1" id="KW-0812">Transmembrane</keyword>
<evidence type="ECO:0000313" key="2">
    <source>
        <dbReference type="EMBL" id="MCM0620552.1"/>
    </source>
</evidence>
<feature type="transmembrane region" description="Helical" evidence="1">
    <location>
        <begin position="35"/>
        <end position="55"/>
    </location>
</feature>
<accession>A0A9X2D862</accession>
<dbReference type="EMBL" id="JAMOIL010000010">
    <property type="protein sequence ID" value="MCM0620552.1"/>
    <property type="molecule type" value="Genomic_DNA"/>
</dbReference>
<feature type="transmembrane region" description="Helical" evidence="1">
    <location>
        <begin position="67"/>
        <end position="88"/>
    </location>
</feature>
<keyword evidence="3" id="KW-1185">Reference proteome</keyword>
<dbReference type="RefSeq" id="WP_250827145.1">
    <property type="nucleotide sequence ID" value="NZ_JAMOIL010000010.1"/>
</dbReference>
<dbReference type="Proteomes" id="UP001139485">
    <property type="component" value="Unassembled WGS sequence"/>
</dbReference>
<proteinExistence type="predicted"/>
<gene>
    <name evidence="2" type="ORF">M8330_09625</name>
</gene>
<keyword evidence="1" id="KW-1133">Transmembrane helix</keyword>
<comment type="caution">
    <text evidence="2">The sequence shown here is derived from an EMBL/GenBank/DDBJ whole genome shotgun (WGS) entry which is preliminary data.</text>
</comment>
<organism evidence="2 3">
    <name type="scientific">Nocardioides bruguierae</name>
    <dbReference type="NCBI Taxonomy" id="2945102"/>
    <lineage>
        <taxon>Bacteria</taxon>
        <taxon>Bacillati</taxon>
        <taxon>Actinomycetota</taxon>
        <taxon>Actinomycetes</taxon>
        <taxon>Propionibacteriales</taxon>
        <taxon>Nocardioidaceae</taxon>
        <taxon>Nocardioides</taxon>
    </lineage>
</organism>
<sequence length="133" mass="13764">MLAPVAAAVLTAFVAVVVLVTRVRLAGRPGTRSWLLLHTVTGLVGTLVWAVFLAFPADSAPGSAGVGIVGLGCYWFTALAGLALLARWRRPEVGRRVARHAAGQESRALSRVGHVGTVLAVTALTVAYALALV</sequence>
<name>A0A9X2D862_9ACTN</name>
<feature type="transmembrane region" description="Helical" evidence="1">
    <location>
        <begin position="108"/>
        <end position="131"/>
    </location>
</feature>
<evidence type="ECO:0000313" key="3">
    <source>
        <dbReference type="Proteomes" id="UP001139485"/>
    </source>
</evidence>